<gene>
    <name evidence="1" type="ORF">CHRIB12_LOCUS18032</name>
</gene>
<comment type="caution">
    <text evidence="1">The sequence shown here is derived from an EMBL/GenBank/DDBJ whole genome shotgun (WGS) entry which is preliminary data.</text>
</comment>
<evidence type="ECO:0000313" key="1">
    <source>
        <dbReference type="EMBL" id="CAB5382566.1"/>
    </source>
</evidence>
<dbReference type="Proteomes" id="UP000684084">
    <property type="component" value="Unassembled WGS sequence"/>
</dbReference>
<dbReference type="AlphaFoldDB" id="A0A916EET9"/>
<reference evidence="1" key="1">
    <citation type="submission" date="2020-05" db="EMBL/GenBank/DDBJ databases">
        <authorList>
            <person name="Rincon C."/>
            <person name="Sanders R I."/>
            <person name="Robbins C."/>
            <person name="Chaturvedi A."/>
        </authorList>
    </citation>
    <scope>NUCLEOTIDE SEQUENCE</scope>
    <source>
        <strain evidence="1">CHB12</strain>
    </source>
</reference>
<sequence>MIAGWSKFVNSILLILVMNRHTIDQRYRLFGLRPGRTDKLNTRNLNETKRPGRTDKPNTQELERNKAIWTNEQKNWCIAVCQMIKICWEDFEAPKWCVPIKANVLTFEWDVSTKIQDIQNFRITTNIFCL</sequence>
<proteinExistence type="predicted"/>
<accession>A0A916EET9</accession>
<protein>
    <submittedName>
        <fullName evidence="1">Uncharacterized protein</fullName>
    </submittedName>
</protein>
<name>A0A916EET9_9GLOM</name>
<evidence type="ECO:0000313" key="2">
    <source>
        <dbReference type="Proteomes" id="UP000684084"/>
    </source>
</evidence>
<dbReference type="EMBL" id="CAGKOT010000046">
    <property type="protein sequence ID" value="CAB5382566.1"/>
    <property type="molecule type" value="Genomic_DNA"/>
</dbReference>
<dbReference type="OrthoDB" id="10346169at2759"/>
<organism evidence="1 2">
    <name type="scientific">Rhizophagus irregularis</name>
    <dbReference type="NCBI Taxonomy" id="588596"/>
    <lineage>
        <taxon>Eukaryota</taxon>
        <taxon>Fungi</taxon>
        <taxon>Fungi incertae sedis</taxon>
        <taxon>Mucoromycota</taxon>
        <taxon>Glomeromycotina</taxon>
        <taxon>Glomeromycetes</taxon>
        <taxon>Glomerales</taxon>
        <taxon>Glomeraceae</taxon>
        <taxon>Rhizophagus</taxon>
    </lineage>
</organism>